<evidence type="ECO:0000256" key="8">
    <source>
        <dbReference type="ARBA" id="ARBA00049185"/>
    </source>
</evidence>
<reference evidence="10" key="2">
    <citation type="submission" date="2023-01" db="EMBL/GenBank/DDBJ databases">
        <authorList>
            <person name="Sun Q."/>
            <person name="Evtushenko L."/>
        </authorList>
    </citation>
    <scope>NUCLEOTIDE SEQUENCE</scope>
    <source>
        <strain evidence="10">VKM B-1606</strain>
    </source>
</reference>
<dbReference type="AlphaFoldDB" id="A0A9W6MSV0"/>
<evidence type="ECO:0000256" key="1">
    <source>
        <dbReference type="ARBA" id="ARBA00001933"/>
    </source>
</evidence>
<feature type="domain" description="Aminotransferase class I/classII large" evidence="9">
    <location>
        <begin position="76"/>
        <end position="427"/>
    </location>
</feature>
<dbReference type="GO" id="GO:0030170">
    <property type="term" value="F:pyridoxal phosphate binding"/>
    <property type="evidence" value="ECO:0007669"/>
    <property type="project" value="InterPro"/>
</dbReference>
<evidence type="ECO:0000256" key="6">
    <source>
        <dbReference type="ARBA" id="ARBA00022679"/>
    </source>
</evidence>
<dbReference type="InterPro" id="IPR015421">
    <property type="entry name" value="PyrdxlP-dep_Trfase_major"/>
</dbReference>
<comment type="caution">
    <text evidence="10">The sequence shown here is derived from an EMBL/GenBank/DDBJ whole genome shotgun (WGS) entry which is preliminary data.</text>
</comment>
<dbReference type="Proteomes" id="UP001143400">
    <property type="component" value="Unassembled WGS sequence"/>
</dbReference>
<evidence type="ECO:0000259" key="9">
    <source>
        <dbReference type="Pfam" id="PF00155"/>
    </source>
</evidence>
<organism evidence="10 11">
    <name type="scientific">Methylopila capsulata</name>
    <dbReference type="NCBI Taxonomy" id="61654"/>
    <lineage>
        <taxon>Bacteria</taxon>
        <taxon>Pseudomonadati</taxon>
        <taxon>Pseudomonadota</taxon>
        <taxon>Alphaproteobacteria</taxon>
        <taxon>Hyphomicrobiales</taxon>
        <taxon>Methylopilaceae</taxon>
        <taxon>Methylopila</taxon>
    </lineage>
</organism>
<dbReference type="GO" id="GO:0004069">
    <property type="term" value="F:L-aspartate:2-oxoglutarate aminotransferase activity"/>
    <property type="evidence" value="ECO:0007669"/>
    <property type="project" value="UniProtKB-EC"/>
</dbReference>
<name>A0A9W6MSV0_9HYPH</name>
<dbReference type="EC" id="2.6.1.1" evidence="4"/>
<comment type="subunit">
    <text evidence="3">Homodimer.</text>
</comment>
<keyword evidence="5 10" id="KW-0032">Aminotransferase</keyword>
<sequence length="432" mass="46012">MEFGDRPQGLPAKSRAVVDAGLKSRKLGVRFPGRLLDLSKSRVSLPSMSPRFNPVFADLPVTVFETMSRLARETGAINLGQGFPDGPGPADVRAKAAEAVVDGWNQYPPMMGLTELRAAAAAHYARWQGLDLDPDAEVMVTSGATEALAGALFALVEPGDEVVLLQPMYDAYLPLALRAGATPRFVKLSPPDWRLDEAALKAAIGPRTKAVLLNNPLNPAGAVYGRETLEAVARAVEGTDVVVISDEVWEHVTFDGAAHVSALGVEGLKDRTVKIGSAGKIFAMTGWKVGLVCAPPPLMGALSKAHQYLTFTTPPNLQAAVAYGLGKEDAWFHAMRAGLQAKRDRFAEGLASAGFKALPTQGTYFLNIDLAPLGVTDDVAFCARLAREGGVVAIPLSAFYAEDKVTTVARFCFAKDDAVLDAALERLGRFLR</sequence>
<dbReference type="PANTHER" id="PTHR43807:SF20">
    <property type="entry name" value="FI04487P"/>
    <property type="match status" value="1"/>
</dbReference>
<reference evidence="10" key="1">
    <citation type="journal article" date="2014" name="Int. J. Syst. Evol. Microbiol.">
        <title>Complete genome sequence of Corynebacterium casei LMG S-19264T (=DSM 44701T), isolated from a smear-ripened cheese.</title>
        <authorList>
            <consortium name="US DOE Joint Genome Institute (JGI-PGF)"/>
            <person name="Walter F."/>
            <person name="Albersmeier A."/>
            <person name="Kalinowski J."/>
            <person name="Ruckert C."/>
        </authorList>
    </citation>
    <scope>NUCLEOTIDE SEQUENCE</scope>
    <source>
        <strain evidence="10">VKM B-1606</strain>
    </source>
</reference>
<proteinExistence type="inferred from homology"/>
<gene>
    <name evidence="10" type="ORF">GCM10008170_24450</name>
</gene>
<dbReference type="InterPro" id="IPR004839">
    <property type="entry name" value="Aminotransferase_I/II_large"/>
</dbReference>
<evidence type="ECO:0000256" key="4">
    <source>
        <dbReference type="ARBA" id="ARBA00012753"/>
    </source>
</evidence>
<dbReference type="GO" id="GO:0005737">
    <property type="term" value="C:cytoplasm"/>
    <property type="evidence" value="ECO:0007669"/>
    <property type="project" value="TreeGrafter"/>
</dbReference>
<protein>
    <recommendedName>
        <fullName evidence="4">aspartate transaminase</fullName>
        <ecNumber evidence="4">2.6.1.1</ecNumber>
    </recommendedName>
</protein>
<evidence type="ECO:0000313" key="10">
    <source>
        <dbReference type="EMBL" id="GLK56426.1"/>
    </source>
</evidence>
<comment type="cofactor">
    <cofactor evidence="1">
        <name>pyridoxal 5'-phosphate</name>
        <dbReference type="ChEBI" id="CHEBI:597326"/>
    </cofactor>
</comment>
<dbReference type="FunFam" id="3.40.640.10:FF:000033">
    <property type="entry name" value="Aspartate aminotransferase"/>
    <property type="match status" value="1"/>
</dbReference>
<comment type="similarity">
    <text evidence="2">Belongs to the class-I pyridoxal-phosphate-dependent aminotransferase family.</text>
</comment>
<comment type="catalytic activity">
    <reaction evidence="8">
        <text>L-aspartate + 2-oxoglutarate = oxaloacetate + L-glutamate</text>
        <dbReference type="Rhea" id="RHEA:21824"/>
        <dbReference type="ChEBI" id="CHEBI:16452"/>
        <dbReference type="ChEBI" id="CHEBI:16810"/>
        <dbReference type="ChEBI" id="CHEBI:29985"/>
        <dbReference type="ChEBI" id="CHEBI:29991"/>
        <dbReference type="EC" id="2.6.1.1"/>
    </reaction>
</comment>
<dbReference type="InterPro" id="IPR051326">
    <property type="entry name" value="Kynurenine-oxoglutarate_AT"/>
</dbReference>
<dbReference type="Pfam" id="PF00155">
    <property type="entry name" value="Aminotran_1_2"/>
    <property type="match status" value="1"/>
</dbReference>
<dbReference type="CDD" id="cd00609">
    <property type="entry name" value="AAT_like"/>
    <property type="match status" value="1"/>
</dbReference>
<dbReference type="Gene3D" id="3.90.1150.10">
    <property type="entry name" value="Aspartate Aminotransferase, domain 1"/>
    <property type="match status" value="1"/>
</dbReference>
<dbReference type="InterPro" id="IPR015422">
    <property type="entry name" value="PyrdxlP-dep_Trfase_small"/>
</dbReference>
<evidence type="ECO:0000256" key="3">
    <source>
        <dbReference type="ARBA" id="ARBA00011738"/>
    </source>
</evidence>
<dbReference type="NCBIfam" id="NF006488">
    <property type="entry name" value="PRK08912.1"/>
    <property type="match status" value="1"/>
</dbReference>
<evidence type="ECO:0000313" key="11">
    <source>
        <dbReference type="Proteomes" id="UP001143400"/>
    </source>
</evidence>
<keyword evidence="6" id="KW-0808">Transferase</keyword>
<dbReference type="PANTHER" id="PTHR43807">
    <property type="entry name" value="FI04487P"/>
    <property type="match status" value="1"/>
</dbReference>
<dbReference type="Gene3D" id="3.40.640.10">
    <property type="entry name" value="Type I PLP-dependent aspartate aminotransferase-like (Major domain)"/>
    <property type="match status" value="1"/>
</dbReference>
<accession>A0A9W6MSV0</accession>
<evidence type="ECO:0000256" key="2">
    <source>
        <dbReference type="ARBA" id="ARBA00007441"/>
    </source>
</evidence>
<evidence type="ECO:0000256" key="7">
    <source>
        <dbReference type="ARBA" id="ARBA00022898"/>
    </source>
</evidence>
<evidence type="ECO:0000256" key="5">
    <source>
        <dbReference type="ARBA" id="ARBA00022576"/>
    </source>
</evidence>
<keyword evidence="7" id="KW-0663">Pyridoxal phosphate</keyword>
<dbReference type="InterPro" id="IPR015424">
    <property type="entry name" value="PyrdxlP-dep_Trfase"/>
</dbReference>
<dbReference type="EMBL" id="BSFF01000003">
    <property type="protein sequence ID" value="GLK56426.1"/>
    <property type="molecule type" value="Genomic_DNA"/>
</dbReference>
<dbReference type="GO" id="GO:0016212">
    <property type="term" value="F:kynurenine-oxoglutarate transaminase activity"/>
    <property type="evidence" value="ECO:0007669"/>
    <property type="project" value="TreeGrafter"/>
</dbReference>
<dbReference type="SUPFAM" id="SSF53383">
    <property type="entry name" value="PLP-dependent transferases"/>
    <property type="match status" value="1"/>
</dbReference>